<gene>
    <name evidence="2" type="ordered locus">Adeh_1836</name>
</gene>
<evidence type="ECO:0000256" key="1">
    <source>
        <dbReference type="SAM" id="MobiDB-lite"/>
    </source>
</evidence>
<dbReference type="AlphaFoldDB" id="Q2IIX7"/>
<dbReference type="HOGENOM" id="CLU_2140638_0_0_7"/>
<evidence type="ECO:0000313" key="3">
    <source>
        <dbReference type="Proteomes" id="UP000001935"/>
    </source>
</evidence>
<dbReference type="STRING" id="290397.Adeh_1836"/>
<reference evidence="2 3" key="1">
    <citation type="submission" date="2006-01" db="EMBL/GenBank/DDBJ databases">
        <title>Complete sequence of Anaeromyxobacter dehalogenans 2CP-C.</title>
        <authorList>
            <consortium name="US DOE Joint Genome Institute"/>
            <person name="Copeland A."/>
            <person name="Lucas S."/>
            <person name="Lapidus A."/>
            <person name="Barry K."/>
            <person name="Detter J.C."/>
            <person name="Glavina T."/>
            <person name="Hammon N."/>
            <person name="Israni S."/>
            <person name="Pitluck S."/>
            <person name="Brettin T."/>
            <person name="Bruce D."/>
            <person name="Han C."/>
            <person name="Tapia R."/>
            <person name="Gilna P."/>
            <person name="Kiss H."/>
            <person name="Schmutz J."/>
            <person name="Larimer F."/>
            <person name="Land M."/>
            <person name="Kyrpides N."/>
            <person name="Anderson I."/>
            <person name="Sanford R.A."/>
            <person name="Ritalahti K.M."/>
            <person name="Thomas H.S."/>
            <person name="Kirby J.R."/>
            <person name="Zhulin I.B."/>
            <person name="Loeffler F.E."/>
            <person name="Richardson P."/>
        </authorList>
    </citation>
    <scope>NUCLEOTIDE SEQUENCE [LARGE SCALE GENOMIC DNA]</scope>
    <source>
        <strain evidence="2 3">2CP-C</strain>
    </source>
</reference>
<dbReference type="Proteomes" id="UP000001935">
    <property type="component" value="Chromosome"/>
</dbReference>
<evidence type="ECO:0008006" key="4">
    <source>
        <dbReference type="Google" id="ProtNLM"/>
    </source>
</evidence>
<dbReference type="EMBL" id="CP000251">
    <property type="protein sequence ID" value="ABC81608.1"/>
    <property type="molecule type" value="Genomic_DNA"/>
</dbReference>
<feature type="region of interest" description="Disordered" evidence="1">
    <location>
        <begin position="75"/>
        <end position="94"/>
    </location>
</feature>
<name>Q2IIX7_ANADE</name>
<evidence type="ECO:0000313" key="2">
    <source>
        <dbReference type="EMBL" id="ABC81608.1"/>
    </source>
</evidence>
<sequence>MPTSAKRSTALTPKYDPLPLALSKRAAAKKLGIDRGRTLSLLIRTGRLRTVPWGNAVRIPLAEVERLAAEGFDAKGAAPRAAQAPRARRGTVDPAALRRMTVGDILARRKAP</sequence>
<proteinExistence type="predicted"/>
<organism evidence="2 3">
    <name type="scientific">Anaeromyxobacter dehalogenans (strain 2CP-C)</name>
    <dbReference type="NCBI Taxonomy" id="290397"/>
    <lineage>
        <taxon>Bacteria</taxon>
        <taxon>Pseudomonadati</taxon>
        <taxon>Myxococcota</taxon>
        <taxon>Myxococcia</taxon>
        <taxon>Myxococcales</taxon>
        <taxon>Cystobacterineae</taxon>
        <taxon>Anaeromyxobacteraceae</taxon>
        <taxon>Anaeromyxobacter</taxon>
    </lineage>
</organism>
<protein>
    <recommendedName>
        <fullName evidence="4">Helix-turn-helix domain-containing protein</fullName>
    </recommendedName>
</protein>
<accession>Q2IIX7</accession>
<dbReference type="KEGG" id="ade:Adeh_1836"/>